<dbReference type="Proteomes" id="UP000031928">
    <property type="component" value="Chromosome"/>
</dbReference>
<sequence length="380" mass="42781">MAVHIVQKDDGSFWEVVYQGGTIAWNALSGRSDGFRPGGGDPTPAPRPPHMPIPGPLSCTLQIADSGAALWQTWELRQQRKFVETSHEQAQRIEWLTEMMGRWGRVHREGNGLDLRSSEYLVREVDALIDVLVSNKKVTLPHTLLYDLDLVRDSFRSMRLLLADQFRALFYNDEIHIKRLVQKALPGHSLNVEFIEQLIEEPTIESLATTRSKPTTSSEKSLLESIRSEKDFQRTLFPSTELEVSTPVEDLDEGPGSPAKLMKKVADKLVGPLLWPRVADAKGDLGERAHDFRELVLLAAEFRRIRALHDAWLAVTVIATEKLDEPIRVIVSPEGVSVERGADDRWLFSTAASLGKHGEQKELHSRTTEESDEPRKGDFT</sequence>
<keyword evidence="3" id="KW-1185">Reference proteome</keyword>
<dbReference type="HOGENOM" id="CLU_727071_0_0_11"/>
<accession>A0A0B6TXG1</accession>
<gene>
    <name evidence="2" type="ORF">B840_08820</name>
</gene>
<dbReference type="STRING" id="1224162.B840_08820"/>
<evidence type="ECO:0000313" key="3">
    <source>
        <dbReference type="Proteomes" id="UP000031928"/>
    </source>
</evidence>
<dbReference type="EMBL" id="CP007790">
    <property type="protein sequence ID" value="AJK69361.1"/>
    <property type="molecule type" value="Genomic_DNA"/>
</dbReference>
<organism evidence="2 3">
    <name type="scientific">Corynebacterium marinum DSM 44953</name>
    <dbReference type="NCBI Taxonomy" id="1224162"/>
    <lineage>
        <taxon>Bacteria</taxon>
        <taxon>Bacillati</taxon>
        <taxon>Actinomycetota</taxon>
        <taxon>Actinomycetes</taxon>
        <taxon>Mycobacteriales</taxon>
        <taxon>Corynebacteriaceae</taxon>
        <taxon>Corynebacterium</taxon>
    </lineage>
</organism>
<evidence type="ECO:0000256" key="1">
    <source>
        <dbReference type="SAM" id="MobiDB-lite"/>
    </source>
</evidence>
<feature type="compositionally biased region" description="Basic and acidic residues" evidence="1">
    <location>
        <begin position="356"/>
        <end position="380"/>
    </location>
</feature>
<evidence type="ECO:0000313" key="2">
    <source>
        <dbReference type="EMBL" id="AJK69361.1"/>
    </source>
</evidence>
<feature type="region of interest" description="Disordered" evidence="1">
    <location>
        <begin position="353"/>
        <end position="380"/>
    </location>
</feature>
<proteinExistence type="predicted"/>
<reference evidence="2 3" key="1">
    <citation type="submission" date="2014-05" db="EMBL/GenBank/DDBJ databases">
        <title>Complete genome sequence of Corynebacterium marinum DSM 44953.</title>
        <authorList>
            <person name="Schaffert L."/>
            <person name="Albersmeier A."/>
            <person name="Kalinowski J."/>
            <person name="Ruckert C."/>
        </authorList>
    </citation>
    <scope>NUCLEOTIDE SEQUENCE [LARGE SCALE GENOMIC DNA]</scope>
    <source>
        <strain evidence="2 3">DSM 44953</strain>
    </source>
</reference>
<dbReference type="KEGG" id="cmq:B840_08820"/>
<dbReference type="RefSeq" id="WP_156971878.1">
    <property type="nucleotide sequence ID" value="NZ_CP007790.1"/>
</dbReference>
<dbReference type="OrthoDB" id="9847956at2"/>
<protein>
    <submittedName>
        <fullName evidence="2">Uncharacterized protein</fullName>
    </submittedName>
</protein>
<dbReference type="AlphaFoldDB" id="A0A0B6TXG1"/>
<name>A0A0B6TXG1_9CORY</name>